<protein>
    <recommendedName>
        <fullName evidence="5">Elongator complex protein 2</fullName>
    </recommendedName>
</protein>
<evidence type="ECO:0000256" key="1">
    <source>
        <dbReference type="ARBA" id="ARBA00004123"/>
    </source>
</evidence>
<evidence type="ECO:0000256" key="9">
    <source>
        <dbReference type="ARBA" id="ARBA00022737"/>
    </source>
</evidence>
<keyword evidence="7" id="KW-0853">WD repeat</keyword>
<evidence type="ECO:0000256" key="8">
    <source>
        <dbReference type="ARBA" id="ARBA00022694"/>
    </source>
</evidence>
<evidence type="ECO:0000256" key="5">
    <source>
        <dbReference type="ARBA" id="ARBA00020267"/>
    </source>
</evidence>
<keyword evidence="12" id="KW-1185">Reference proteome</keyword>
<dbReference type="Gene3D" id="2.130.10.10">
    <property type="entry name" value="YVTN repeat-like/Quinoprotein amine dehydrogenase"/>
    <property type="match status" value="1"/>
</dbReference>
<sequence length="221" mass="24206">MILMKGKILFNCQEHRPRHVQYCRRVRQELPRIPCMICSSENGAGKRRGRHDGAVTDLTGLFMSESNALAIVASAGTDFSIKLWKRNALGAADLQLMTFSFDHTIILWSPDPGSGGVWLERARLGNVGGEALGFLGGAIGPDGRSVVAHSHQGSLSLWQLVTSEAEDGRWCPRPICGGHFGEVTDIAWEKNGHYLLSVSADQTTRLHAQWTTSNASEVRLL</sequence>
<dbReference type="InterPro" id="IPR036322">
    <property type="entry name" value="WD40_repeat_dom_sf"/>
</dbReference>
<comment type="pathway">
    <text evidence="3">tRNA modification; 5-methoxycarbonylmethyl-2-thiouridine-tRNA biosynthesis.</text>
</comment>
<evidence type="ECO:0000313" key="11">
    <source>
        <dbReference type="EMBL" id="CAB0013798.1"/>
    </source>
</evidence>
<dbReference type="OrthoDB" id="27911at2759"/>
<evidence type="ECO:0000256" key="7">
    <source>
        <dbReference type="ARBA" id="ARBA00022574"/>
    </source>
</evidence>
<keyword evidence="10" id="KW-0539">Nucleus</keyword>
<dbReference type="UniPathway" id="UPA00988"/>
<dbReference type="InterPro" id="IPR037289">
    <property type="entry name" value="Elp2"/>
</dbReference>
<evidence type="ECO:0000256" key="2">
    <source>
        <dbReference type="ARBA" id="ARBA00004496"/>
    </source>
</evidence>
<evidence type="ECO:0000256" key="6">
    <source>
        <dbReference type="ARBA" id="ARBA00022490"/>
    </source>
</evidence>
<evidence type="ECO:0000256" key="3">
    <source>
        <dbReference type="ARBA" id="ARBA00005043"/>
    </source>
</evidence>
<dbReference type="InterPro" id="IPR001680">
    <property type="entry name" value="WD40_rpt"/>
</dbReference>
<name>A0A6H5H9Y4_9HEMI</name>
<evidence type="ECO:0000256" key="10">
    <source>
        <dbReference type="ARBA" id="ARBA00023242"/>
    </source>
</evidence>
<dbReference type="SUPFAM" id="SSF50978">
    <property type="entry name" value="WD40 repeat-like"/>
    <property type="match status" value="1"/>
</dbReference>
<dbReference type="SMART" id="SM00320">
    <property type="entry name" value="WD40"/>
    <property type="match status" value="2"/>
</dbReference>
<dbReference type="GO" id="GO:0033588">
    <property type="term" value="C:elongator holoenzyme complex"/>
    <property type="evidence" value="ECO:0007669"/>
    <property type="project" value="InterPro"/>
</dbReference>
<evidence type="ECO:0000313" key="12">
    <source>
        <dbReference type="Proteomes" id="UP000479000"/>
    </source>
</evidence>
<dbReference type="InterPro" id="IPR015943">
    <property type="entry name" value="WD40/YVTN_repeat-like_dom_sf"/>
</dbReference>
<dbReference type="GO" id="GO:0002098">
    <property type="term" value="P:tRNA wobble uridine modification"/>
    <property type="evidence" value="ECO:0007669"/>
    <property type="project" value="InterPro"/>
</dbReference>
<dbReference type="PANTHER" id="PTHR44111">
    <property type="entry name" value="ELONGATOR COMPLEX PROTEIN 2"/>
    <property type="match status" value="1"/>
</dbReference>
<keyword evidence="9" id="KW-0677">Repeat</keyword>
<organism evidence="11 12">
    <name type="scientific">Nesidiocoris tenuis</name>
    <dbReference type="NCBI Taxonomy" id="355587"/>
    <lineage>
        <taxon>Eukaryota</taxon>
        <taxon>Metazoa</taxon>
        <taxon>Ecdysozoa</taxon>
        <taxon>Arthropoda</taxon>
        <taxon>Hexapoda</taxon>
        <taxon>Insecta</taxon>
        <taxon>Pterygota</taxon>
        <taxon>Neoptera</taxon>
        <taxon>Paraneoptera</taxon>
        <taxon>Hemiptera</taxon>
        <taxon>Heteroptera</taxon>
        <taxon>Panheteroptera</taxon>
        <taxon>Cimicomorpha</taxon>
        <taxon>Miridae</taxon>
        <taxon>Dicyphina</taxon>
        <taxon>Nesidiocoris</taxon>
    </lineage>
</organism>
<comment type="subcellular location">
    <subcellularLocation>
        <location evidence="2">Cytoplasm</location>
    </subcellularLocation>
    <subcellularLocation>
        <location evidence="1">Nucleus</location>
    </subcellularLocation>
</comment>
<dbReference type="Proteomes" id="UP000479000">
    <property type="component" value="Unassembled WGS sequence"/>
</dbReference>
<keyword evidence="6" id="KW-0963">Cytoplasm</keyword>
<evidence type="ECO:0000256" key="4">
    <source>
        <dbReference type="ARBA" id="ARBA00005881"/>
    </source>
</evidence>
<dbReference type="Pfam" id="PF00400">
    <property type="entry name" value="WD40"/>
    <property type="match status" value="2"/>
</dbReference>
<gene>
    <name evidence="11" type="ORF">NTEN_LOCUS18353</name>
</gene>
<dbReference type="PANTHER" id="PTHR44111:SF1">
    <property type="entry name" value="ELONGATOR COMPLEX PROTEIN 2"/>
    <property type="match status" value="1"/>
</dbReference>
<dbReference type="GO" id="GO:0005737">
    <property type="term" value="C:cytoplasm"/>
    <property type="evidence" value="ECO:0007669"/>
    <property type="project" value="UniProtKB-SubCell"/>
</dbReference>
<dbReference type="GO" id="GO:0005634">
    <property type="term" value="C:nucleus"/>
    <property type="evidence" value="ECO:0007669"/>
    <property type="project" value="UniProtKB-SubCell"/>
</dbReference>
<keyword evidence="8" id="KW-0819">tRNA processing</keyword>
<dbReference type="AlphaFoldDB" id="A0A6H5H9Y4"/>
<reference evidence="11 12" key="1">
    <citation type="submission" date="2020-02" db="EMBL/GenBank/DDBJ databases">
        <authorList>
            <person name="Ferguson B K."/>
        </authorList>
    </citation>
    <scope>NUCLEOTIDE SEQUENCE [LARGE SCALE GENOMIC DNA]</scope>
</reference>
<dbReference type="EMBL" id="CADCXU010027019">
    <property type="protein sequence ID" value="CAB0013798.1"/>
    <property type="molecule type" value="Genomic_DNA"/>
</dbReference>
<comment type="similarity">
    <text evidence="4">Belongs to the WD repeat ELP2 family.</text>
</comment>
<proteinExistence type="inferred from homology"/>
<accession>A0A6H5H9Y4</accession>